<dbReference type="SUPFAM" id="SSF57610">
    <property type="entry name" value="Thyroglobulin type-1 domain"/>
    <property type="match status" value="1"/>
</dbReference>
<keyword evidence="12" id="KW-0732">Signal</keyword>
<keyword evidence="8" id="KW-0325">Glycoprotein</keyword>
<dbReference type="InterPro" id="IPR009030">
    <property type="entry name" value="Growth_fac_rcpt_cys_sf"/>
</dbReference>
<comment type="subunit">
    <text evidence="3">Binds IGF2 more than IGF1.</text>
</comment>
<name>A0A4X1UAM6_PIG</name>
<evidence type="ECO:0000256" key="7">
    <source>
        <dbReference type="ARBA" id="ARBA00023157"/>
    </source>
</evidence>
<feature type="chain" id="PRO_5021238976" description="Insulin-like growth factor-binding protein 4" evidence="12">
    <location>
        <begin position="23"/>
        <end position="343"/>
    </location>
</feature>
<dbReference type="PANTHER" id="PTHR11551:SF7">
    <property type="entry name" value="INSULIN-LIKE GROWTH FACTOR-BINDING PROTEIN 4"/>
    <property type="match status" value="1"/>
</dbReference>
<accession>A0A4X1UAM6</accession>
<dbReference type="PRINTS" id="PR01976">
    <property type="entry name" value="IGFBPFAMILY"/>
</dbReference>
<dbReference type="InterPro" id="IPR017891">
    <property type="entry name" value="Insulin_GF-bd_Cys-rich_CS"/>
</dbReference>
<evidence type="ECO:0000313" key="15">
    <source>
        <dbReference type="Ensembl" id="ENSSSCP00070025963.1"/>
    </source>
</evidence>
<dbReference type="GO" id="GO:0005576">
    <property type="term" value="C:extracellular region"/>
    <property type="evidence" value="ECO:0007669"/>
    <property type="project" value="UniProtKB-SubCell"/>
</dbReference>
<dbReference type="InterPro" id="IPR000716">
    <property type="entry name" value="Thyroglobulin_1"/>
</dbReference>
<dbReference type="InterPro" id="IPR022327">
    <property type="entry name" value="IGFBP-4"/>
</dbReference>
<feature type="signal peptide" evidence="12">
    <location>
        <begin position="1"/>
        <end position="22"/>
    </location>
</feature>
<evidence type="ECO:0000313" key="16">
    <source>
        <dbReference type="Proteomes" id="UP000314985"/>
    </source>
</evidence>
<evidence type="ECO:0000256" key="4">
    <source>
        <dbReference type="ARBA" id="ARBA00013680"/>
    </source>
</evidence>
<evidence type="ECO:0000256" key="10">
    <source>
        <dbReference type="PROSITE-ProRule" id="PRU00500"/>
    </source>
</evidence>
<dbReference type="FunFam" id="4.10.40.20:FF:000001">
    <property type="entry name" value="Insulin-like growth factor binding protein 5"/>
    <property type="match status" value="1"/>
</dbReference>
<evidence type="ECO:0000256" key="5">
    <source>
        <dbReference type="ARBA" id="ARBA00022525"/>
    </source>
</evidence>
<dbReference type="PANTHER" id="PTHR11551">
    <property type="entry name" value="INSULIN-LIKE GROWTH FACTOR BINDING PROTEIN"/>
    <property type="match status" value="1"/>
</dbReference>
<sequence length="343" mass="37366">MLPLCLVAALLLLASGPRPSLGDEAIHCPPCSEEKLARCRPPVGCEELVREPGCGCCATCALGKGMPCGVYTPRCGSGLRCYPPRGVEKPLHTLMHGQGLCMELAEIEAIQESLQPSDKDEGDHPNNSFSPCSPQDRRCLQKHLAKIRDRSTSGGKMKVIGAPREEARPVPQGSCQSELHRALERLAASQRRTHEDLYIIPIPNCDRNGNFHPKQCHPALDGQRGKCWCVDRKTGVKLPGGLEPKGELDCHQLADSFREALRFQPWPFLQLLPGKGCLSQLLCPLGQIPLQSYSRNVMRRPRLGAPAQPHFWGVGYGCAVSDPETCPARDAPLVCQTPASPPT</sequence>
<dbReference type="Proteomes" id="UP000314985">
    <property type="component" value="Chromosome 12"/>
</dbReference>
<keyword evidence="5" id="KW-0964">Secreted</keyword>
<evidence type="ECO:0000256" key="3">
    <source>
        <dbReference type="ARBA" id="ARBA00011592"/>
    </source>
</evidence>
<keyword evidence="9" id="KW-0340">Growth factor binding</keyword>
<protein>
    <recommendedName>
        <fullName evidence="4">Insulin-like growth factor-binding protein 4</fullName>
    </recommendedName>
</protein>
<evidence type="ECO:0000256" key="1">
    <source>
        <dbReference type="ARBA" id="ARBA00003811"/>
    </source>
</evidence>
<evidence type="ECO:0000256" key="9">
    <source>
        <dbReference type="ARBA" id="ARBA00023183"/>
    </source>
</evidence>
<dbReference type="Pfam" id="PF00086">
    <property type="entry name" value="Thyroglobulin_1"/>
    <property type="match status" value="1"/>
</dbReference>
<evidence type="ECO:0000256" key="12">
    <source>
        <dbReference type="SAM" id="SignalP"/>
    </source>
</evidence>
<dbReference type="SMART" id="SM00211">
    <property type="entry name" value="TY"/>
    <property type="match status" value="1"/>
</dbReference>
<evidence type="ECO:0000259" key="13">
    <source>
        <dbReference type="PROSITE" id="PS51162"/>
    </source>
</evidence>
<dbReference type="FunFam" id="4.10.800.10:FF:000002">
    <property type="entry name" value="Insulin-like growth factor-binding protein 2"/>
    <property type="match status" value="1"/>
</dbReference>
<dbReference type="PRINTS" id="PR01980">
    <property type="entry name" value="IGFBPFAMILY4"/>
</dbReference>
<dbReference type="PROSITE" id="PS51323">
    <property type="entry name" value="IGFBP_N_2"/>
    <property type="match status" value="1"/>
</dbReference>
<comment type="function">
    <text evidence="1">IGF-binding proteins prolong the half-life of the IGFs and have been shown to either inhibit or stimulate the growth promoting effects of the IGFs on cell culture. They alter the interaction of IGFs with their cell surface receptors.</text>
</comment>
<evidence type="ECO:0000259" key="14">
    <source>
        <dbReference type="PROSITE" id="PS51323"/>
    </source>
</evidence>
<feature type="region of interest" description="Disordered" evidence="11">
    <location>
        <begin position="115"/>
        <end position="136"/>
    </location>
</feature>
<evidence type="ECO:0000256" key="2">
    <source>
        <dbReference type="ARBA" id="ARBA00004613"/>
    </source>
</evidence>
<comment type="caution">
    <text evidence="10">Lacks conserved residue(s) required for the propagation of feature annotation.</text>
</comment>
<evidence type="ECO:0000256" key="8">
    <source>
        <dbReference type="ARBA" id="ARBA00023180"/>
    </source>
</evidence>
<dbReference type="PROSITE" id="PS51162">
    <property type="entry name" value="THYROGLOBULIN_1_2"/>
    <property type="match status" value="1"/>
</dbReference>
<keyword evidence="6" id="KW-0597">Phosphoprotein</keyword>
<feature type="domain" description="Thyroglobulin type-1" evidence="13">
    <location>
        <begin position="172"/>
        <end position="250"/>
    </location>
</feature>
<feature type="domain" description="IGFBP N-terminal" evidence="14">
    <location>
        <begin position="24"/>
        <end position="104"/>
    </location>
</feature>
<reference evidence="15 16" key="1">
    <citation type="submission" date="2017-08" db="EMBL/GenBank/DDBJ databases">
        <title>USMARCv1.0.</title>
        <authorList>
            <person name="Hannum G.I."/>
            <person name="Koren S."/>
            <person name="Schroeder S.G."/>
            <person name="Chin S.C."/>
            <person name="Nonneman D.J."/>
            <person name="Becker S.A."/>
            <person name="Rosen B.D."/>
            <person name="Bickhart D.M."/>
            <person name="Putnam N.H."/>
            <person name="Green R.E."/>
            <person name="Tuggle C.K."/>
            <person name="Liu H."/>
            <person name="Rohrer G.A."/>
            <person name="Warr A."/>
            <person name="Hall R."/>
            <person name="Kim K."/>
            <person name="Hume D.A."/>
            <person name="Talbot R."/>
            <person name="Chow W."/>
            <person name="Howe K."/>
            <person name="Schwartz A.S."/>
            <person name="Watson M."/>
            <person name="Archibald A.L."/>
            <person name="Phillippy A.M."/>
            <person name="Smith T.P.L."/>
        </authorList>
    </citation>
    <scope>NUCLEOTIDE SEQUENCE [LARGE SCALE GENOMIC DNA]</scope>
</reference>
<keyword evidence="7" id="KW-1015">Disulfide bond</keyword>
<reference evidence="15" key="2">
    <citation type="submission" date="2025-08" db="UniProtKB">
        <authorList>
            <consortium name="Ensembl"/>
        </authorList>
    </citation>
    <scope>IDENTIFICATION</scope>
</reference>
<dbReference type="Gene3D" id="4.10.800.10">
    <property type="entry name" value="Thyroglobulin type-1"/>
    <property type="match status" value="1"/>
</dbReference>
<dbReference type="Pfam" id="PF00219">
    <property type="entry name" value="IGFBP"/>
    <property type="match status" value="1"/>
</dbReference>
<comment type="subcellular location">
    <subcellularLocation>
        <location evidence="2">Secreted</location>
    </subcellularLocation>
</comment>
<evidence type="ECO:0000256" key="11">
    <source>
        <dbReference type="SAM" id="MobiDB-lite"/>
    </source>
</evidence>
<dbReference type="GO" id="GO:0005520">
    <property type="term" value="F:insulin-like growth factor binding"/>
    <property type="evidence" value="ECO:0007669"/>
    <property type="project" value="InterPro"/>
</dbReference>
<dbReference type="AlphaFoldDB" id="A0A4X1UAM6"/>
<dbReference type="SMART" id="SM00121">
    <property type="entry name" value="IB"/>
    <property type="match status" value="1"/>
</dbReference>
<dbReference type="SUPFAM" id="SSF57184">
    <property type="entry name" value="Growth factor receptor domain"/>
    <property type="match status" value="1"/>
</dbReference>
<dbReference type="Gene3D" id="4.10.40.20">
    <property type="match status" value="1"/>
</dbReference>
<proteinExistence type="predicted"/>
<dbReference type="InterPro" id="IPR022321">
    <property type="entry name" value="IGFBP_1-6_chordata"/>
</dbReference>
<dbReference type="Ensembl" id="ENSSSCT00070031134.1">
    <property type="protein sequence ID" value="ENSSSCP00070025963.1"/>
    <property type="gene ID" value="ENSSSCG00070015850.1"/>
</dbReference>
<dbReference type="InterPro" id="IPR036857">
    <property type="entry name" value="Thyroglobulin_1_sf"/>
</dbReference>
<organism evidence="15 16">
    <name type="scientific">Sus scrofa</name>
    <name type="common">Pig</name>
    <dbReference type="NCBI Taxonomy" id="9823"/>
    <lineage>
        <taxon>Eukaryota</taxon>
        <taxon>Metazoa</taxon>
        <taxon>Chordata</taxon>
        <taxon>Craniata</taxon>
        <taxon>Vertebrata</taxon>
        <taxon>Euteleostomi</taxon>
        <taxon>Mammalia</taxon>
        <taxon>Eutheria</taxon>
        <taxon>Laurasiatheria</taxon>
        <taxon>Artiodactyla</taxon>
        <taxon>Suina</taxon>
        <taxon>Suidae</taxon>
        <taxon>Sus</taxon>
    </lineage>
</organism>
<dbReference type="CDD" id="cd00191">
    <property type="entry name" value="TY"/>
    <property type="match status" value="1"/>
</dbReference>
<dbReference type="InterPro" id="IPR000867">
    <property type="entry name" value="IGFBP-like"/>
</dbReference>
<dbReference type="PROSITE" id="PS00222">
    <property type="entry name" value="IGFBP_N_1"/>
    <property type="match status" value="1"/>
</dbReference>
<evidence type="ECO:0000256" key="6">
    <source>
        <dbReference type="ARBA" id="ARBA00022553"/>
    </source>
</evidence>